<reference evidence="4 5" key="1">
    <citation type="journal article" date="2009" name="Stand. Genomic Sci.">
        <title>Complete genome sequence of Desulfotomaculum acetoxidans type strain (5575).</title>
        <authorList>
            <person name="Spring S."/>
            <person name="Lapidus A."/>
            <person name="Schroder M."/>
            <person name="Gleim D."/>
            <person name="Sims D."/>
            <person name="Meincke L."/>
            <person name="Glavina Del Rio T."/>
            <person name="Tice H."/>
            <person name="Copeland A."/>
            <person name="Cheng J.F."/>
            <person name="Lucas S."/>
            <person name="Chen F."/>
            <person name="Nolan M."/>
            <person name="Bruce D."/>
            <person name="Goodwin L."/>
            <person name="Pitluck S."/>
            <person name="Ivanova N."/>
            <person name="Mavromatis K."/>
            <person name="Mikhailova N."/>
            <person name="Pati A."/>
            <person name="Chen A."/>
            <person name="Palaniappan K."/>
            <person name="Land M."/>
            <person name="Hauser L."/>
            <person name="Chang Y.J."/>
            <person name="Jeffries C.D."/>
            <person name="Chain P."/>
            <person name="Saunders E."/>
            <person name="Brettin T."/>
            <person name="Detter J.C."/>
            <person name="Goker M."/>
            <person name="Bristow J."/>
            <person name="Eisen J.A."/>
            <person name="Markowitz V."/>
            <person name="Hugenholtz P."/>
            <person name="Kyrpides N.C."/>
            <person name="Klenk H.P."/>
            <person name="Han C."/>
        </authorList>
    </citation>
    <scope>NUCLEOTIDE SEQUENCE [LARGE SCALE GENOMIC DNA]</scope>
    <source>
        <strain evidence="5">ATCC 49208 / DSM 771 / VKM B-1644</strain>
    </source>
</reference>
<dbReference type="Proteomes" id="UP000002217">
    <property type="component" value="Chromosome"/>
</dbReference>
<evidence type="ECO:0000256" key="2">
    <source>
        <dbReference type="ARBA" id="ARBA00022840"/>
    </source>
</evidence>
<keyword evidence="2" id="KW-0067">ATP-binding</keyword>
<proteinExistence type="predicted"/>
<dbReference type="InterPro" id="IPR003593">
    <property type="entry name" value="AAA+_ATPase"/>
</dbReference>
<dbReference type="EMBL" id="CP001720">
    <property type="protein sequence ID" value="ACV63404.1"/>
    <property type="molecule type" value="Genomic_DNA"/>
</dbReference>
<keyword evidence="1" id="KW-0547">Nucleotide-binding</keyword>
<sequence length="345" mass="38113">MASKILNISKTAAWEKETEQSRAEMENIMAVLPESIRVLLESLPSKQLSKLEELRLRLNLPLILVIDGKDSFITEKGVLTVCRENIFSVTPQDMQKVLQLVSGSSVYALEDELKNGYITMPGGHRIGLCGKVVTEKGRVKTIKHVSSINMRVSREIPGAASKLIPYVIDRDKGTVKHTLLVSPPRCGKTTLLRDLVRQISNGIPSLSFPGTTVGLVDERSELAGCYYGLPQKDVGLRTDVLDACPKAEGMIMLLRAMSPQVIATDEIGRAEDVRALEEVFHAGVKVITTVHAASIKELIQRPALKYLLELKTIDRYIILSRTRGVGTIEEIIDGRTMQLLEVKTC</sequence>
<protein>
    <submittedName>
        <fullName evidence="4">Stage III sporulation protein AA</fullName>
    </submittedName>
</protein>
<dbReference type="PANTHER" id="PTHR20953">
    <property type="entry name" value="KINASE-RELATED"/>
    <property type="match status" value="1"/>
</dbReference>
<dbReference type="KEGG" id="dae:Dtox_2611"/>
<dbReference type="Pfam" id="PF19568">
    <property type="entry name" value="Spore_III_AA"/>
    <property type="match status" value="1"/>
</dbReference>
<dbReference type="SUPFAM" id="SSF52540">
    <property type="entry name" value="P-loop containing nucleoside triphosphate hydrolases"/>
    <property type="match status" value="1"/>
</dbReference>
<name>C8W108_DESAS</name>
<evidence type="ECO:0000256" key="1">
    <source>
        <dbReference type="ARBA" id="ARBA00022741"/>
    </source>
</evidence>
<dbReference type="SMART" id="SM00382">
    <property type="entry name" value="AAA"/>
    <property type="match status" value="1"/>
</dbReference>
<dbReference type="OrthoDB" id="9768243at2"/>
<keyword evidence="5" id="KW-1185">Reference proteome</keyword>
<dbReference type="eggNOG" id="COG3854">
    <property type="taxonomic scope" value="Bacteria"/>
</dbReference>
<evidence type="ECO:0000313" key="5">
    <source>
        <dbReference type="Proteomes" id="UP000002217"/>
    </source>
</evidence>
<dbReference type="Gene3D" id="3.40.50.300">
    <property type="entry name" value="P-loop containing nucleotide triphosphate hydrolases"/>
    <property type="match status" value="1"/>
</dbReference>
<evidence type="ECO:0000313" key="4">
    <source>
        <dbReference type="EMBL" id="ACV63404.1"/>
    </source>
</evidence>
<accession>C8W108</accession>
<dbReference type="HOGENOM" id="CLU_052793_0_0_9"/>
<dbReference type="InterPro" id="IPR027417">
    <property type="entry name" value="P-loop_NTPase"/>
</dbReference>
<dbReference type="STRING" id="485916.Dtox_2611"/>
<gene>
    <name evidence="4" type="ordered locus">Dtox_2611</name>
</gene>
<dbReference type="AlphaFoldDB" id="C8W108"/>
<organism evidence="4 5">
    <name type="scientific">Desulfofarcimen acetoxidans (strain ATCC 49208 / DSM 771 / KCTC 5769 / VKM B-1644 / 5575)</name>
    <name type="common">Desulfotomaculum acetoxidans</name>
    <dbReference type="NCBI Taxonomy" id="485916"/>
    <lineage>
        <taxon>Bacteria</taxon>
        <taxon>Bacillati</taxon>
        <taxon>Bacillota</taxon>
        <taxon>Clostridia</taxon>
        <taxon>Eubacteriales</taxon>
        <taxon>Peptococcaceae</taxon>
        <taxon>Desulfofarcimen</taxon>
    </lineage>
</organism>
<feature type="domain" description="AAA+ ATPase" evidence="3">
    <location>
        <begin position="174"/>
        <end position="314"/>
    </location>
</feature>
<dbReference type="GO" id="GO:0005524">
    <property type="term" value="F:ATP binding"/>
    <property type="evidence" value="ECO:0007669"/>
    <property type="project" value="UniProtKB-KW"/>
</dbReference>
<evidence type="ECO:0000259" key="3">
    <source>
        <dbReference type="SMART" id="SM00382"/>
    </source>
</evidence>
<dbReference type="InterPro" id="IPR014217">
    <property type="entry name" value="Spore_III_AA"/>
</dbReference>
<dbReference type="PANTHER" id="PTHR20953:SF3">
    <property type="entry name" value="P-LOOP CONTAINING NUCLEOSIDE TRIPHOSPHATE HYDROLASES SUPERFAMILY PROTEIN"/>
    <property type="match status" value="1"/>
</dbReference>
<dbReference type="InterPro" id="IPR045735">
    <property type="entry name" value="Spore_III_AA_AAA+_ATPase"/>
</dbReference>
<dbReference type="RefSeq" id="WP_015758099.1">
    <property type="nucleotide sequence ID" value="NC_013216.1"/>
</dbReference>
<dbReference type="NCBIfam" id="TIGR02858">
    <property type="entry name" value="spore_III_AA"/>
    <property type="match status" value="1"/>
</dbReference>